<feature type="compositionally biased region" description="Low complexity" evidence="1">
    <location>
        <begin position="1"/>
        <end position="15"/>
    </location>
</feature>
<dbReference type="PANTHER" id="PTHR33492">
    <property type="entry name" value="OSJNBA0043A12.37 PROTEIN-RELATED"/>
    <property type="match status" value="1"/>
</dbReference>
<reference evidence="3 4" key="1">
    <citation type="journal article" date="2018" name="Cell">
        <title>The Chara Genome: Secondary Complexity and Implications for Plant Terrestrialization.</title>
        <authorList>
            <person name="Nishiyama T."/>
            <person name="Sakayama H."/>
            <person name="Vries J.D."/>
            <person name="Buschmann H."/>
            <person name="Saint-Marcoux D."/>
            <person name="Ullrich K.K."/>
            <person name="Haas F.B."/>
            <person name="Vanderstraeten L."/>
            <person name="Becker D."/>
            <person name="Lang D."/>
            <person name="Vosolsobe S."/>
            <person name="Rombauts S."/>
            <person name="Wilhelmsson P.K.I."/>
            <person name="Janitza P."/>
            <person name="Kern R."/>
            <person name="Heyl A."/>
            <person name="Rumpler F."/>
            <person name="Villalobos L.I.A.C."/>
            <person name="Clay J.M."/>
            <person name="Skokan R."/>
            <person name="Toyoda A."/>
            <person name="Suzuki Y."/>
            <person name="Kagoshima H."/>
            <person name="Schijlen E."/>
            <person name="Tajeshwar N."/>
            <person name="Catarino B."/>
            <person name="Hetherington A.J."/>
            <person name="Saltykova A."/>
            <person name="Bonnot C."/>
            <person name="Breuninger H."/>
            <person name="Symeonidi A."/>
            <person name="Radhakrishnan G.V."/>
            <person name="Van Nieuwerburgh F."/>
            <person name="Deforce D."/>
            <person name="Chang C."/>
            <person name="Karol K.G."/>
            <person name="Hedrich R."/>
            <person name="Ulvskov P."/>
            <person name="Glockner G."/>
            <person name="Delwiche C.F."/>
            <person name="Petrasek J."/>
            <person name="Van de Peer Y."/>
            <person name="Friml J."/>
            <person name="Beilby M."/>
            <person name="Dolan L."/>
            <person name="Kohara Y."/>
            <person name="Sugano S."/>
            <person name="Fujiyama A."/>
            <person name="Delaux P.-M."/>
            <person name="Quint M."/>
            <person name="TheiBen G."/>
            <person name="Hagemann M."/>
            <person name="Harholt J."/>
            <person name="Dunand C."/>
            <person name="Zachgo S."/>
            <person name="Langdale J."/>
            <person name="Maumus F."/>
            <person name="Straeten D.V.D."/>
            <person name="Gould S.B."/>
            <person name="Rensing S.A."/>
        </authorList>
    </citation>
    <scope>NUCLEOTIDE SEQUENCE [LARGE SCALE GENOMIC DNA]</scope>
    <source>
        <strain evidence="3 4">S276</strain>
    </source>
</reference>
<dbReference type="Proteomes" id="UP000265515">
    <property type="component" value="Unassembled WGS sequence"/>
</dbReference>
<dbReference type="Gramene" id="GBG63169">
    <property type="protein sequence ID" value="GBG63169"/>
    <property type="gene ID" value="CBR_g36938"/>
</dbReference>
<sequence>MGSRAGNSRASASTARHGKKAVGGGGEAEGDEEGEGGQNFWSVEHMVALIRAKRDQDAQLQMAGHAFAWMKGREWKWADVCERLLKIGVDRPANKCGKKWDKLMQQFKKVHCFQGESRKEDFFQLSTKERLPRGFNFNMDRNVYEEIKGSTARSHTIHLQNVADIGRAGGVQLPSGSSGSPKFVGDGDTVGDGNDEEDSSTRGCSQTTKSPGSARKRKNMRQQTFEALTECMEKHGMLMASTMESASERQCSIQVRQCEAMEAELEVQKKHYVASDEVSKMMCHTLMEIAKDIRDR</sequence>
<dbReference type="EMBL" id="BFEA01000036">
    <property type="protein sequence ID" value="GBG63169.1"/>
    <property type="molecule type" value="Genomic_DNA"/>
</dbReference>
<organism evidence="3 4">
    <name type="scientific">Chara braunii</name>
    <name type="common">Braun's stonewort</name>
    <dbReference type="NCBI Taxonomy" id="69332"/>
    <lineage>
        <taxon>Eukaryota</taxon>
        <taxon>Viridiplantae</taxon>
        <taxon>Streptophyta</taxon>
        <taxon>Charophyceae</taxon>
        <taxon>Charales</taxon>
        <taxon>Characeae</taxon>
        <taxon>Chara</taxon>
    </lineage>
</organism>
<name>A0A388JZD2_CHABU</name>
<evidence type="ECO:0000313" key="3">
    <source>
        <dbReference type="EMBL" id="GBG63169.1"/>
    </source>
</evidence>
<feature type="compositionally biased region" description="Polar residues" evidence="1">
    <location>
        <begin position="201"/>
        <end position="211"/>
    </location>
</feature>
<dbReference type="Gene3D" id="1.10.10.60">
    <property type="entry name" value="Homeodomain-like"/>
    <property type="match status" value="1"/>
</dbReference>
<dbReference type="Pfam" id="PF13837">
    <property type="entry name" value="Myb_DNA-bind_4"/>
    <property type="match status" value="1"/>
</dbReference>
<evidence type="ECO:0000313" key="4">
    <source>
        <dbReference type="Proteomes" id="UP000265515"/>
    </source>
</evidence>
<feature type="region of interest" description="Disordered" evidence="1">
    <location>
        <begin position="168"/>
        <end position="221"/>
    </location>
</feature>
<feature type="region of interest" description="Disordered" evidence="1">
    <location>
        <begin position="1"/>
        <end position="37"/>
    </location>
</feature>
<dbReference type="AlphaFoldDB" id="A0A388JZD2"/>
<gene>
    <name evidence="3" type="ORF">CBR_g36938</name>
</gene>
<protein>
    <recommendedName>
        <fullName evidence="2">Myb/SANT-like DNA-binding domain-containing protein</fullName>
    </recommendedName>
</protein>
<comment type="caution">
    <text evidence="3">The sequence shown here is derived from an EMBL/GenBank/DDBJ whole genome shotgun (WGS) entry which is preliminary data.</text>
</comment>
<keyword evidence="4" id="KW-1185">Reference proteome</keyword>
<proteinExistence type="predicted"/>
<feature type="domain" description="Myb/SANT-like DNA-binding" evidence="2">
    <location>
        <begin position="39"/>
        <end position="123"/>
    </location>
</feature>
<evidence type="ECO:0000256" key="1">
    <source>
        <dbReference type="SAM" id="MobiDB-lite"/>
    </source>
</evidence>
<dbReference type="InterPro" id="IPR044822">
    <property type="entry name" value="Myb_DNA-bind_4"/>
</dbReference>
<accession>A0A388JZD2</accession>
<evidence type="ECO:0000259" key="2">
    <source>
        <dbReference type="Pfam" id="PF13837"/>
    </source>
</evidence>
<dbReference type="PANTHER" id="PTHR33492:SF11">
    <property type="entry name" value="OS04G0670900 PROTEIN"/>
    <property type="match status" value="1"/>
</dbReference>
<dbReference type="OrthoDB" id="1927263at2759"/>